<evidence type="ECO:0000256" key="3">
    <source>
        <dbReference type="ARBA" id="ARBA00022801"/>
    </source>
</evidence>
<comment type="similarity">
    <text evidence="9">Belongs to the glycosyl hydrolase 18 family.</text>
</comment>
<dbReference type="Pfam" id="PF00704">
    <property type="entry name" value="Glyco_hydro_18"/>
    <property type="match status" value="1"/>
</dbReference>
<proteinExistence type="inferred from homology"/>
<dbReference type="GO" id="GO:0005576">
    <property type="term" value="C:extracellular region"/>
    <property type="evidence" value="ECO:0007669"/>
    <property type="project" value="TreeGrafter"/>
</dbReference>
<comment type="catalytic activity">
    <reaction evidence="1">
        <text>Random endo-hydrolysis of N-acetyl-beta-D-glucosaminide (1-&gt;4)-beta-linkages in chitin and chitodextrins.</text>
        <dbReference type="EC" id="3.2.1.14"/>
    </reaction>
</comment>
<dbReference type="PROSITE" id="PS01095">
    <property type="entry name" value="GH18_1"/>
    <property type="match status" value="1"/>
</dbReference>
<organism evidence="12 13">
    <name type="scientific">Hypsizygus marmoreus</name>
    <name type="common">White beech mushroom</name>
    <name type="synonym">Agaricus marmoreus</name>
    <dbReference type="NCBI Taxonomy" id="39966"/>
    <lineage>
        <taxon>Eukaryota</taxon>
        <taxon>Fungi</taxon>
        <taxon>Dikarya</taxon>
        <taxon>Basidiomycota</taxon>
        <taxon>Agaricomycotina</taxon>
        <taxon>Agaricomycetes</taxon>
        <taxon>Agaricomycetidae</taxon>
        <taxon>Agaricales</taxon>
        <taxon>Tricholomatineae</taxon>
        <taxon>Lyophyllaceae</taxon>
        <taxon>Hypsizygus</taxon>
    </lineage>
</organism>
<evidence type="ECO:0000259" key="11">
    <source>
        <dbReference type="PROSITE" id="PS51910"/>
    </source>
</evidence>
<dbReference type="InParanoid" id="A0A369KJ68"/>
<evidence type="ECO:0000313" key="13">
    <source>
        <dbReference type="Proteomes" id="UP000076154"/>
    </source>
</evidence>
<evidence type="ECO:0000256" key="2">
    <source>
        <dbReference type="ARBA" id="ARBA00012729"/>
    </source>
</evidence>
<dbReference type="InterPro" id="IPR001579">
    <property type="entry name" value="Glyco_hydro_18_chit_AS"/>
</dbReference>
<keyword evidence="5" id="KW-0119">Carbohydrate metabolism</keyword>
<dbReference type="STRING" id="39966.A0A369KJ68"/>
<evidence type="ECO:0000256" key="4">
    <source>
        <dbReference type="ARBA" id="ARBA00023024"/>
    </source>
</evidence>
<evidence type="ECO:0000256" key="7">
    <source>
        <dbReference type="ARBA" id="ARBA00023326"/>
    </source>
</evidence>
<dbReference type="GO" id="GO:0006032">
    <property type="term" value="P:chitin catabolic process"/>
    <property type="evidence" value="ECO:0007669"/>
    <property type="project" value="UniProtKB-KW"/>
</dbReference>
<feature type="signal peptide" evidence="10">
    <location>
        <begin position="1"/>
        <end position="26"/>
    </location>
</feature>
<keyword evidence="4" id="KW-0146">Chitin degradation</keyword>
<keyword evidence="13" id="KW-1185">Reference proteome</keyword>
<dbReference type="GO" id="GO:0000272">
    <property type="term" value="P:polysaccharide catabolic process"/>
    <property type="evidence" value="ECO:0007669"/>
    <property type="project" value="UniProtKB-KW"/>
</dbReference>
<dbReference type="EC" id="3.2.1.14" evidence="2"/>
<dbReference type="EMBL" id="LUEZ02000002">
    <property type="protein sequence ID" value="RDB30996.1"/>
    <property type="molecule type" value="Genomic_DNA"/>
</dbReference>
<gene>
    <name evidence="12" type="primary">CHI1_0</name>
    <name evidence="12" type="ORF">Hypma_000113</name>
</gene>
<protein>
    <recommendedName>
        <fullName evidence="2">chitinase</fullName>
        <ecNumber evidence="2">3.2.1.14</ecNumber>
    </recommendedName>
</protein>
<keyword evidence="6 8" id="KW-0326">Glycosidase</keyword>
<evidence type="ECO:0000256" key="10">
    <source>
        <dbReference type="SAM" id="SignalP"/>
    </source>
</evidence>
<dbReference type="PANTHER" id="PTHR45708">
    <property type="entry name" value="ENDOCHITINASE"/>
    <property type="match status" value="1"/>
</dbReference>
<evidence type="ECO:0000256" key="6">
    <source>
        <dbReference type="ARBA" id="ARBA00023295"/>
    </source>
</evidence>
<dbReference type="Proteomes" id="UP000076154">
    <property type="component" value="Unassembled WGS sequence"/>
</dbReference>
<dbReference type="PANTHER" id="PTHR45708:SF49">
    <property type="entry name" value="ENDOCHITINASE"/>
    <property type="match status" value="1"/>
</dbReference>
<keyword evidence="3 8" id="KW-0378">Hydrolase</keyword>
<dbReference type="InterPro" id="IPR050542">
    <property type="entry name" value="Glycosyl_Hydrlase18_Chitinase"/>
</dbReference>
<keyword evidence="10" id="KW-0732">Signal</keyword>
<evidence type="ECO:0000313" key="12">
    <source>
        <dbReference type="EMBL" id="RDB30996.1"/>
    </source>
</evidence>
<dbReference type="InterPro" id="IPR001223">
    <property type="entry name" value="Glyco_hydro18_cat"/>
</dbReference>
<dbReference type="InterPro" id="IPR017853">
    <property type="entry name" value="GH"/>
</dbReference>
<keyword evidence="7" id="KW-0624">Polysaccharide degradation</keyword>
<reference evidence="12" key="1">
    <citation type="submission" date="2018-04" db="EMBL/GenBank/DDBJ databases">
        <title>Whole genome sequencing of Hypsizygus marmoreus.</title>
        <authorList>
            <person name="Choi I.-G."/>
            <person name="Min B."/>
            <person name="Kim J.-G."/>
            <person name="Kim S."/>
            <person name="Oh Y.-L."/>
            <person name="Kong W.-S."/>
            <person name="Park H."/>
            <person name="Jeong J."/>
            <person name="Song E.-S."/>
        </authorList>
    </citation>
    <scope>NUCLEOTIDE SEQUENCE [LARGE SCALE GENOMIC DNA]</scope>
    <source>
        <strain evidence="12">51987-8</strain>
    </source>
</reference>
<comment type="caution">
    <text evidence="12">The sequence shown here is derived from an EMBL/GenBank/DDBJ whole genome shotgun (WGS) entry which is preliminary data.</text>
</comment>
<evidence type="ECO:0000256" key="1">
    <source>
        <dbReference type="ARBA" id="ARBA00000822"/>
    </source>
</evidence>
<feature type="domain" description="GH18" evidence="11">
    <location>
        <begin position="35"/>
        <end position="336"/>
    </location>
</feature>
<feature type="chain" id="PRO_5016703111" description="chitinase" evidence="10">
    <location>
        <begin position="27"/>
        <end position="589"/>
    </location>
</feature>
<dbReference type="OrthoDB" id="6020543at2759"/>
<evidence type="ECO:0000256" key="5">
    <source>
        <dbReference type="ARBA" id="ARBA00023277"/>
    </source>
</evidence>
<dbReference type="GO" id="GO:0008843">
    <property type="term" value="F:endochitinase activity"/>
    <property type="evidence" value="ECO:0007669"/>
    <property type="project" value="UniProtKB-EC"/>
</dbReference>
<dbReference type="SUPFAM" id="SSF51445">
    <property type="entry name" value="(Trans)glycosidases"/>
    <property type="match status" value="1"/>
</dbReference>
<accession>A0A369KJ68</accession>
<name>A0A369KJ68_HYPMA</name>
<dbReference type="AlphaFoldDB" id="A0A369KJ68"/>
<dbReference type="PROSITE" id="PS51910">
    <property type="entry name" value="GH18_2"/>
    <property type="match status" value="1"/>
</dbReference>
<evidence type="ECO:0000256" key="9">
    <source>
        <dbReference type="RuleBase" id="RU004453"/>
    </source>
</evidence>
<sequence>MVVLTSFKRSVICIGSFLFTAPFLEAVGFDNSRSDNLAVYYGQNSYGATHSDTANWQKTLSAYCQDDTINAIPLAFLHVFFSTGGLPEIDLASTCNSNGGNVFPGTRLARCPTLAGDIKACQARGKIVTISLGGATGSATFSSDAQARTFAETVWNLFLGGTSSTRPFADAILDGVDLDIEGGTGKGLAAFVTRIRELSNGASKRYYITAAPQCPFPDAYLGSAISAVGFDAVYVQVSPLIRPFLSPYSHSSPVDNWAKTTSPNKNIKVYIGAPAASSAAGSGYIDAATLGRIAQETRSKYSSFGGIMLWDASQAYGNGRYDVAIKNAIDDHHHETLVHVCLYKNFYIQDIIHDFQNINQDFFNDTQDLFNDIQDFFNDVQDFFNDIQDIIHDLKALFNDDHIHEILDHDLYENLFKPNFDTDARLRELCRCLKLEFIHDSHTSAPIELHTADISGLLNGGLWQMINPDTPGGGAGVWADNGACSSAGGTGAVTTSNTPAPTSGADSCSGTAAWGPGVTYVGADTFGLPNGGRKETPQAAAQAFGLTMGLVLHPLLVAGEDALGSSDTDAYDSRPLVFLSVTPRDTTGL</sequence>
<dbReference type="Gene3D" id="3.20.20.80">
    <property type="entry name" value="Glycosidases"/>
    <property type="match status" value="1"/>
</dbReference>
<evidence type="ECO:0000256" key="8">
    <source>
        <dbReference type="RuleBase" id="RU000489"/>
    </source>
</evidence>